<evidence type="ECO:0000259" key="5">
    <source>
        <dbReference type="Pfam" id="PF17678"/>
    </source>
</evidence>
<dbReference type="Gene3D" id="1.20.1050.60">
    <property type="entry name" value="alpha-1,2-mannosidase"/>
    <property type="match status" value="1"/>
</dbReference>
<evidence type="ECO:0000259" key="4">
    <source>
        <dbReference type="Pfam" id="PF07971"/>
    </source>
</evidence>
<organism evidence="6 7">
    <name type="scientific">Autumnicola tepida</name>
    <dbReference type="NCBI Taxonomy" id="3075595"/>
    <lineage>
        <taxon>Bacteria</taxon>
        <taxon>Pseudomonadati</taxon>
        <taxon>Bacteroidota</taxon>
        <taxon>Flavobacteriia</taxon>
        <taxon>Flavobacteriales</taxon>
        <taxon>Flavobacteriaceae</taxon>
        <taxon>Autumnicola</taxon>
    </lineage>
</organism>
<protein>
    <submittedName>
        <fullName evidence="6">GH92 family glycosyl hydrolase</fullName>
        <ecNumber evidence="6">3.2.1.-</ecNumber>
    </submittedName>
</protein>
<dbReference type="InterPro" id="IPR008928">
    <property type="entry name" value="6-hairpin_glycosidase_sf"/>
</dbReference>
<dbReference type="Gene3D" id="3.30.2080.10">
    <property type="entry name" value="GH92 mannosidase domain"/>
    <property type="match status" value="1"/>
</dbReference>
<dbReference type="PANTHER" id="PTHR12143:SF43">
    <property type="entry name" value="PUTATIVE-RELATED"/>
    <property type="match status" value="1"/>
</dbReference>
<dbReference type="Gene3D" id="1.20.1610.10">
    <property type="entry name" value="alpha-1,2-mannosidases domains"/>
    <property type="match status" value="1"/>
</dbReference>
<dbReference type="Gene3D" id="2.70.98.10">
    <property type="match status" value="1"/>
</dbReference>
<feature type="domain" description="Glycosyl hydrolase family 92 N-terminal" evidence="5">
    <location>
        <begin position="39"/>
        <end position="238"/>
    </location>
</feature>
<sequence>MKHSKYWLFILIILIDGSLSEVKSQASREVVAEKELVDYVNPYIGNIHSLLKPTYPTVHLPNSFMRVNPARVDYTDVTLKGLPLLRPGKDYSAFNLSPFQGEESEITPVISFTYDNEEVTPYSYSVILDENETEVNFGVSHQSAVYQIKFTEKKDAFVILNAEKGEMRWDGKGLSGYQLLENGVRVYVYLLPNQVPVNNYVLENEELIDRKYAEGENASMVLKYSKDTQEINLYYGISFISAEQARKNMEKEVLSADIEELQLEGRKIWNDALNRIKAEGSEDDKIVFYTALYRSYYRPVSLSEDGRYFSASDGKVHEDNGIPFYTDDSAWGTYRALHPLNALLDAEKEEALLTSYLRAAEQLDKFRMPKTMNVTGNQLGMHSNDILISFLDAYNKGIRDFDLGKAFKAGKNVVMKRTLAPGSDEPAGRLNKFYRENGYVPAIWGTDKELTPQVKPKIKRMAVSVTLGTAYNDWALAQMAKELNLQDDFQYFCNRSINYRNLFNSRTKFFHPKDTEGKFLSSFDYELSGGQDGKLFFTEGNAWNYRFGLQYNLEDHINMMGGRNAFAERLDSLFTKSLGLPKYRHYLQFPTQTGVVGGFAMGNEPSFHIPYLFNYAGKPWKTQERIRILLRQWFRNDLMGMPGDEGAGAMSAFAVFSFVGLYPVTPGIPVYNIGSPVFEQVNFELPNNRNFEITAKNNSEENKYIQSAILNGQALNKPWLSHADIINGGKLILEMGPRPNKEWGASASSAPPSMPIKCK</sequence>
<accession>A0ABU3C8V5</accession>
<keyword evidence="6" id="KW-0326">Glycosidase</keyword>
<evidence type="ECO:0000313" key="6">
    <source>
        <dbReference type="EMBL" id="MDT0642769.1"/>
    </source>
</evidence>
<dbReference type="InterPro" id="IPR005887">
    <property type="entry name" value="GH92_a_mannosidase_put"/>
</dbReference>
<comment type="subunit">
    <text evidence="2">Monomer.</text>
</comment>
<gene>
    <name evidence="6" type="ORF">RM553_07985</name>
</gene>
<dbReference type="NCBIfam" id="TIGR01180">
    <property type="entry name" value="aman2_put"/>
    <property type="match status" value="1"/>
</dbReference>
<dbReference type="Proteomes" id="UP001262889">
    <property type="component" value="Unassembled WGS sequence"/>
</dbReference>
<dbReference type="EMBL" id="JAVRHQ010000007">
    <property type="protein sequence ID" value="MDT0642769.1"/>
    <property type="molecule type" value="Genomic_DNA"/>
</dbReference>
<dbReference type="Pfam" id="PF17678">
    <property type="entry name" value="Glyco_hydro_92N"/>
    <property type="match status" value="1"/>
</dbReference>
<feature type="domain" description="Glycosyl hydrolase family 92" evidence="4">
    <location>
        <begin position="244"/>
        <end position="737"/>
    </location>
</feature>
<keyword evidence="7" id="KW-1185">Reference proteome</keyword>
<reference evidence="6 7" key="1">
    <citation type="submission" date="2023-09" db="EMBL/GenBank/DDBJ databases">
        <authorList>
            <person name="Rey-Velasco X."/>
        </authorList>
    </citation>
    <scope>NUCLEOTIDE SEQUENCE [LARGE SCALE GENOMIC DNA]</scope>
    <source>
        <strain evidence="6 7">F363</strain>
    </source>
</reference>
<dbReference type="InterPro" id="IPR012939">
    <property type="entry name" value="Glyco_hydro_92"/>
</dbReference>
<dbReference type="GO" id="GO:0016798">
    <property type="term" value="F:hydrolase activity, acting on glycosyl bonds"/>
    <property type="evidence" value="ECO:0007669"/>
    <property type="project" value="UniProtKB-KW"/>
</dbReference>
<comment type="caution">
    <text evidence="6">The sequence shown here is derived from an EMBL/GenBank/DDBJ whole genome shotgun (WGS) entry which is preliminary data.</text>
</comment>
<dbReference type="InterPro" id="IPR050883">
    <property type="entry name" value="PNGase"/>
</dbReference>
<dbReference type="PANTHER" id="PTHR12143">
    <property type="entry name" value="PEPTIDE N-GLYCANASE PNGASE -RELATED"/>
    <property type="match status" value="1"/>
</dbReference>
<proteinExistence type="predicted"/>
<dbReference type="Pfam" id="PF07971">
    <property type="entry name" value="Glyco_hydro_92"/>
    <property type="match status" value="1"/>
</dbReference>
<keyword evidence="3" id="KW-0106">Calcium</keyword>
<evidence type="ECO:0000256" key="2">
    <source>
        <dbReference type="ARBA" id="ARBA00011245"/>
    </source>
</evidence>
<dbReference type="RefSeq" id="WP_311534399.1">
    <property type="nucleotide sequence ID" value="NZ_JAVRHQ010000007.1"/>
</dbReference>
<evidence type="ECO:0000256" key="3">
    <source>
        <dbReference type="ARBA" id="ARBA00022837"/>
    </source>
</evidence>
<evidence type="ECO:0000256" key="1">
    <source>
        <dbReference type="ARBA" id="ARBA00001913"/>
    </source>
</evidence>
<keyword evidence="6" id="KW-0378">Hydrolase</keyword>
<dbReference type="SUPFAM" id="SSF48208">
    <property type="entry name" value="Six-hairpin glycosidases"/>
    <property type="match status" value="1"/>
</dbReference>
<dbReference type="EC" id="3.2.1.-" evidence="6"/>
<dbReference type="InterPro" id="IPR041371">
    <property type="entry name" value="GH92_N"/>
</dbReference>
<evidence type="ECO:0000313" key="7">
    <source>
        <dbReference type="Proteomes" id="UP001262889"/>
    </source>
</evidence>
<dbReference type="InterPro" id="IPR014718">
    <property type="entry name" value="GH-type_carb-bd"/>
</dbReference>
<name>A0ABU3C8V5_9FLAO</name>
<comment type="cofactor">
    <cofactor evidence="1">
        <name>Ca(2+)</name>
        <dbReference type="ChEBI" id="CHEBI:29108"/>
    </cofactor>
</comment>